<dbReference type="EMBL" id="CP013342">
    <property type="protein sequence ID" value="AMU93729.1"/>
    <property type="molecule type" value="Genomic_DNA"/>
</dbReference>
<organism evidence="1 2">
    <name type="scientific">Sphingopyxis terrae subsp. terrae NBRC 15098</name>
    <dbReference type="NCBI Taxonomy" id="1219058"/>
    <lineage>
        <taxon>Bacteria</taxon>
        <taxon>Pseudomonadati</taxon>
        <taxon>Pseudomonadota</taxon>
        <taxon>Alphaproteobacteria</taxon>
        <taxon>Sphingomonadales</taxon>
        <taxon>Sphingomonadaceae</taxon>
        <taxon>Sphingopyxis</taxon>
    </lineage>
</organism>
<sequence length="94" mass="10997">MSGQRSVKLTLGSVERVFCSYRELEDYAAQLTREMRTCEAQLQHDPRNVTLWQQLEEAAEYLGRVIEGMQLWIDAEDHRLTEDLEKISRLLADL</sequence>
<reference evidence="1 2" key="2">
    <citation type="journal article" date="2016" name="Genome Announc.">
        <title>Complete Genome Sequence of Sphingopyxis terrae Strain 203-1 (NBRC 111660), a Polyethylene Glycol Degrader.</title>
        <authorList>
            <person name="Ohtsubo Y."/>
            <person name="Nonoyama S."/>
            <person name="Nagata Y."/>
            <person name="Numata M."/>
            <person name="Tsuchikane K."/>
            <person name="Hosoyama A."/>
            <person name="Yamazoe A."/>
            <person name="Tsuda M."/>
            <person name="Fujita N."/>
            <person name="Kawai F."/>
        </authorList>
    </citation>
    <scope>NUCLEOTIDE SEQUENCE [LARGE SCALE GENOMIC DNA]</scope>
    <source>
        <strain evidence="1 2">203-1</strain>
    </source>
</reference>
<evidence type="ECO:0000313" key="2">
    <source>
        <dbReference type="Proteomes" id="UP000076234"/>
    </source>
</evidence>
<name>A0A142VVH3_9SPHN</name>
<protein>
    <submittedName>
        <fullName evidence="1">Uncharacterized protein</fullName>
    </submittedName>
</protein>
<gene>
    <name evidence="1" type="ORF">AOA14_03810</name>
</gene>
<evidence type="ECO:0000313" key="1">
    <source>
        <dbReference type="EMBL" id="AMU93729.1"/>
    </source>
</evidence>
<reference evidence="2" key="1">
    <citation type="submission" date="2015-11" db="EMBL/GenBank/DDBJ databases">
        <title>Complete genome sequence of a polyethylene glycol-degrading strain Sphingopyxis terrae strain 203-1 (NBRC 15098).</title>
        <authorList>
            <person name="Yoshiyuki O."/>
            <person name="Shouta N."/>
            <person name="Nagata Y."/>
            <person name="Numata M."/>
            <person name="Tsuchikane K."/>
            <person name="Hosoyama A."/>
            <person name="Yamazoe A."/>
            <person name="Tsuda M."/>
            <person name="Fujita N."/>
            <person name="Kawai F."/>
        </authorList>
    </citation>
    <scope>NUCLEOTIDE SEQUENCE [LARGE SCALE GENOMIC DNA]</scope>
    <source>
        <strain evidence="2">203-1</strain>
    </source>
</reference>
<accession>A0A142VVH3</accession>
<proteinExistence type="predicted"/>
<dbReference type="AlphaFoldDB" id="A0A142VVH3"/>
<dbReference type="Proteomes" id="UP000076234">
    <property type="component" value="Chromosome"/>
</dbReference>
<dbReference type="KEGG" id="ster:AOA14_03810"/>
<dbReference type="STRING" id="1219058.AOA14_03810"/>
<dbReference type="RefSeq" id="WP_062900826.1">
    <property type="nucleotide sequence ID" value="NZ_CP013342.1"/>
</dbReference>